<keyword evidence="1 6" id="KW-0728">SH3 domain</keyword>
<feature type="domain" description="Phorbol-ester/DAG-type" evidence="11">
    <location>
        <begin position="144"/>
        <end position="194"/>
    </location>
</feature>
<organism evidence="14 15">
    <name type="scientific">Artemia franciscana</name>
    <name type="common">Brine shrimp</name>
    <name type="synonym">Artemia sanfranciscana</name>
    <dbReference type="NCBI Taxonomy" id="6661"/>
    <lineage>
        <taxon>Eukaryota</taxon>
        <taxon>Metazoa</taxon>
        <taxon>Ecdysozoa</taxon>
        <taxon>Arthropoda</taxon>
        <taxon>Crustacea</taxon>
        <taxon>Branchiopoda</taxon>
        <taxon>Anostraca</taxon>
        <taxon>Artemiidae</taxon>
        <taxon>Artemia</taxon>
    </lineage>
</organism>
<feature type="domain" description="SAM" evidence="12">
    <location>
        <begin position="221"/>
        <end position="284"/>
    </location>
</feature>
<feature type="domain" description="Phorbol-ester/DAG-type" evidence="11">
    <location>
        <begin position="303"/>
        <end position="353"/>
    </location>
</feature>
<dbReference type="InterPro" id="IPR046349">
    <property type="entry name" value="C1-like_sf"/>
</dbReference>
<feature type="domain" description="Rho-GAP" evidence="13">
    <location>
        <begin position="373"/>
        <end position="571"/>
    </location>
</feature>
<dbReference type="Pfam" id="PF16454">
    <property type="entry name" value="PI3K_P85_iSH2"/>
    <property type="match status" value="1"/>
</dbReference>
<dbReference type="SUPFAM" id="SSF48350">
    <property type="entry name" value="GTPase activation domain, GAP"/>
    <property type="match status" value="1"/>
</dbReference>
<dbReference type="Gene3D" id="1.10.555.10">
    <property type="entry name" value="Rho GTPase activation protein"/>
    <property type="match status" value="1"/>
</dbReference>
<evidence type="ECO:0000313" key="15">
    <source>
        <dbReference type="Proteomes" id="UP001187531"/>
    </source>
</evidence>
<evidence type="ECO:0000256" key="5">
    <source>
        <dbReference type="PROSITE-ProRule" id="PRU00191"/>
    </source>
</evidence>
<sequence length="1013" mass="114184">MEPGLETYLYTALTTIKGSTSDELSCEEGDILEVCLPSNFIANGGNPAEPVGWIKGRNRRTRKKGYILGTHMRLQGVINFDTGTGGSSSGASTPRKTSVHSRSRSSPCKGPYSEDDSGYCGSPSPWNGVPVNTRRTNHAAPVQGHRFKDIYVLTPLFCGYCKDYIWGSGKVAVQCEVCQGSYHGVCASHAQNSALQPGGSPCVPSPEKKETVSRDTPIAQWSSSQVTEWLASVSLFRYSDLFRSKDIKGSDLIALDRDKLAALGIRDEFVQRSILACVDELCDRAKKEKSEEVPDTLLVPASQHRLQETTFDELTRCDKCHKFLRGLLHQGLICQSCGLISHRTCSATGLPACLQVTSEKNNRYPIDESVFGAPLCKSFDPSLQPAPSIVMRCVETIESQLNANPSLDGSKVYLTTVLTKDMRQIKADIEKSLDHFKLKQLDTHIVANVLKKYLRELLDPVIPTHWYEKFIELAKIRDDSAAAKICHLARQLPEHHLSTLTYIMDHLRRLMDIYSERGGLSRVKDVPTGLIQVFSHILLRPPWEKIIQIVYNSELHLRVTEALLLKGEWNTPLSDIFSVYSSFSAKTNQLPVDSGFVTYPGEIQPVPIPRSLGEAEWYWGSITREDVNELLKDAEDGTFLVRDASSGPGEYTLTLRKGGSNKLIKICQHGGRFGFVQPYIFETVVDLVEFYRRESLAEYNPALDTRLLYPVSKFYQAEELSGLSVEDRENAIQRLIEAHDSYLMKWRSYEGYHQDFCQMSSAVAVKKQALEAFKHAEEMFEEQITLLDKYEREAQPQELRLLSENRNRLKSRLSVIQENRCALGSELRKDSAFIRSVEREMNTLKPQLTQLHRTREQLQVWLERNGVKREMILTLLQSRGSSDSSRNGYSDASEYAVSVDDPLFYHKDDKYWYFENYGRREAEKKLANKPNGSFLIRPGTSSPYALSIVCNGIVGHCQIFQTASGLGFAHPYLTFKDLKELVLHYALKSLVEHNESLNTTLAYPVGGIQDDQR</sequence>
<dbReference type="SUPFAM" id="SSF47769">
    <property type="entry name" value="SAM/Pointed domain"/>
    <property type="match status" value="1"/>
</dbReference>
<dbReference type="InterPro" id="IPR001660">
    <property type="entry name" value="SAM"/>
</dbReference>
<dbReference type="Gene3D" id="2.30.30.40">
    <property type="entry name" value="SH3 Domains"/>
    <property type="match status" value="1"/>
</dbReference>
<dbReference type="InterPro" id="IPR002219">
    <property type="entry name" value="PKC_DAG/PE"/>
</dbReference>
<reference evidence="14" key="1">
    <citation type="submission" date="2023-07" db="EMBL/GenBank/DDBJ databases">
        <title>Chromosome-level genome assembly of Artemia franciscana.</title>
        <authorList>
            <person name="Jo E."/>
        </authorList>
    </citation>
    <scope>NUCLEOTIDE SEQUENCE</scope>
    <source>
        <tissue evidence="14">Whole body</tissue>
    </source>
</reference>
<dbReference type="GO" id="GO:0046872">
    <property type="term" value="F:metal ion binding"/>
    <property type="evidence" value="ECO:0007669"/>
    <property type="project" value="UniProtKB-KW"/>
</dbReference>
<keyword evidence="3" id="KW-0479">Metal-binding</keyword>
<dbReference type="InterPro" id="IPR013761">
    <property type="entry name" value="SAM/pointed_sf"/>
</dbReference>
<dbReference type="SMART" id="SM00454">
    <property type="entry name" value="SAM"/>
    <property type="match status" value="1"/>
</dbReference>
<dbReference type="CDD" id="cd20829">
    <property type="entry name" value="C1_PIK3R-like_rpt1"/>
    <property type="match status" value="1"/>
</dbReference>
<dbReference type="InterPro" id="IPR000198">
    <property type="entry name" value="RhoGAP_dom"/>
</dbReference>
<accession>A0AA88L9V5</accession>
<dbReference type="CDD" id="cd20830">
    <property type="entry name" value="C1_PIK3R-like_rpt2"/>
    <property type="match status" value="1"/>
</dbReference>
<evidence type="ECO:0000313" key="14">
    <source>
        <dbReference type="EMBL" id="KAK2713580.1"/>
    </source>
</evidence>
<dbReference type="CDD" id="cd09942">
    <property type="entry name" value="SH2_nSH2_p85_like"/>
    <property type="match status" value="1"/>
</dbReference>
<dbReference type="EMBL" id="JAVRJZ010000014">
    <property type="protein sequence ID" value="KAK2713580.1"/>
    <property type="molecule type" value="Genomic_DNA"/>
</dbReference>
<dbReference type="InterPro" id="IPR035022">
    <property type="entry name" value="PI3kinase_P85_nSH2"/>
</dbReference>
<evidence type="ECO:0000259" key="11">
    <source>
        <dbReference type="PROSITE" id="PS50081"/>
    </source>
</evidence>
<keyword evidence="15" id="KW-1185">Reference proteome</keyword>
<dbReference type="Pfam" id="PF07647">
    <property type="entry name" value="SAM_2"/>
    <property type="match status" value="1"/>
</dbReference>
<evidence type="ECO:0000256" key="6">
    <source>
        <dbReference type="PROSITE-ProRule" id="PRU00192"/>
    </source>
</evidence>
<evidence type="ECO:0000259" key="9">
    <source>
        <dbReference type="PROSITE" id="PS50001"/>
    </source>
</evidence>
<evidence type="ECO:0000256" key="7">
    <source>
        <dbReference type="SAM" id="Coils"/>
    </source>
</evidence>
<evidence type="ECO:0000256" key="4">
    <source>
        <dbReference type="ARBA" id="ARBA00022833"/>
    </source>
</evidence>
<dbReference type="Gene3D" id="3.30.505.10">
    <property type="entry name" value="SH2 domain"/>
    <property type="match status" value="2"/>
</dbReference>
<dbReference type="Pfam" id="PF00130">
    <property type="entry name" value="C1_1"/>
    <property type="match status" value="2"/>
</dbReference>
<dbReference type="GO" id="GO:0005096">
    <property type="term" value="F:GTPase activator activity"/>
    <property type="evidence" value="ECO:0007669"/>
    <property type="project" value="UniProtKB-KW"/>
</dbReference>
<dbReference type="InterPro" id="IPR000980">
    <property type="entry name" value="SH2"/>
</dbReference>
<evidence type="ECO:0000256" key="8">
    <source>
        <dbReference type="SAM" id="MobiDB-lite"/>
    </source>
</evidence>
<dbReference type="PROSITE" id="PS50238">
    <property type="entry name" value="RHOGAP"/>
    <property type="match status" value="1"/>
</dbReference>
<dbReference type="InterPro" id="IPR036860">
    <property type="entry name" value="SH2_dom_sf"/>
</dbReference>
<dbReference type="PROSITE" id="PS50105">
    <property type="entry name" value="SAM_DOMAIN"/>
    <property type="match status" value="1"/>
</dbReference>
<dbReference type="SUPFAM" id="SSF55550">
    <property type="entry name" value="SH2 domain"/>
    <property type="match status" value="2"/>
</dbReference>
<feature type="domain" description="SH3" evidence="10">
    <location>
        <begin position="5"/>
        <end position="77"/>
    </location>
</feature>
<protein>
    <recommendedName>
        <fullName evidence="16">Phosphatidylinositol 3-kinase regulatory subunit alpha</fullName>
    </recommendedName>
</protein>
<feature type="region of interest" description="Disordered" evidence="8">
    <location>
        <begin position="79"/>
        <end position="116"/>
    </location>
</feature>
<evidence type="ECO:0000256" key="3">
    <source>
        <dbReference type="ARBA" id="ARBA00022723"/>
    </source>
</evidence>
<dbReference type="Proteomes" id="UP001187531">
    <property type="component" value="Unassembled WGS sequence"/>
</dbReference>
<evidence type="ECO:0000256" key="1">
    <source>
        <dbReference type="ARBA" id="ARBA00022443"/>
    </source>
</evidence>
<evidence type="ECO:0008006" key="16">
    <source>
        <dbReference type="Google" id="ProtNLM"/>
    </source>
</evidence>
<gene>
    <name evidence="14" type="ORF">QYM36_009455</name>
</gene>
<keyword evidence="4" id="KW-0862">Zinc</keyword>
<dbReference type="Pfam" id="PF00620">
    <property type="entry name" value="RhoGAP"/>
    <property type="match status" value="1"/>
</dbReference>
<feature type="coiled-coil region" evidence="7">
    <location>
        <begin position="773"/>
        <end position="819"/>
    </location>
</feature>
<evidence type="ECO:0000256" key="2">
    <source>
        <dbReference type="ARBA" id="ARBA00022468"/>
    </source>
</evidence>
<feature type="domain" description="SH2" evidence="9">
    <location>
        <begin position="617"/>
        <end position="711"/>
    </location>
</feature>
<keyword evidence="2" id="KW-0343">GTPase activation</keyword>
<dbReference type="SMART" id="SM00109">
    <property type="entry name" value="C1"/>
    <property type="match status" value="2"/>
</dbReference>
<dbReference type="InterPro" id="IPR001452">
    <property type="entry name" value="SH3_domain"/>
</dbReference>
<dbReference type="CDD" id="cd00159">
    <property type="entry name" value="RhoGAP"/>
    <property type="match status" value="1"/>
</dbReference>
<comment type="caution">
    <text evidence="14">The sequence shown here is derived from an EMBL/GenBank/DDBJ whole genome shotgun (WGS) entry which is preliminary data.</text>
</comment>
<dbReference type="SMART" id="SM00252">
    <property type="entry name" value="SH2"/>
    <property type="match status" value="2"/>
</dbReference>
<dbReference type="SMART" id="SM00324">
    <property type="entry name" value="RhoGAP"/>
    <property type="match status" value="1"/>
</dbReference>
<dbReference type="PROSITE" id="PS50081">
    <property type="entry name" value="ZF_DAG_PE_2"/>
    <property type="match status" value="2"/>
</dbReference>
<evidence type="ECO:0000259" key="12">
    <source>
        <dbReference type="PROSITE" id="PS50105"/>
    </source>
</evidence>
<dbReference type="InterPro" id="IPR008936">
    <property type="entry name" value="Rho_GTPase_activation_prot"/>
</dbReference>
<dbReference type="InterPro" id="IPR051854">
    <property type="entry name" value="Rho-type_GAP"/>
</dbReference>
<dbReference type="FunFam" id="3.30.505.10:FF:000080">
    <property type="entry name" value="Pi3K21B, isoform C"/>
    <property type="match status" value="1"/>
</dbReference>
<dbReference type="Pfam" id="PF00017">
    <property type="entry name" value="SH2"/>
    <property type="match status" value="2"/>
</dbReference>
<keyword evidence="5" id="KW-0727">SH2 domain</keyword>
<dbReference type="PANTHER" id="PTHR46075">
    <property type="entry name" value="CHIMERIN FAMILY MEMBER"/>
    <property type="match status" value="1"/>
</dbReference>
<dbReference type="GO" id="GO:0007165">
    <property type="term" value="P:signal transduction"/>
    <property type="evidence" value="ECO:0007669"/>
    <property type="project" value="InterPro"/>
</dbReference>
<dbReference type="PANTHER" id="PTHR46075:SF5">
    <property type="entry name" value="PHOSPHATIDYLINOSITOL 3-KINASE REGULATORY SUBUNIT ALPHA"/>
    <property type="match status" value="1"/>
</dbReference>
<dbReference type="SUPFAM" id="SSF57889">
    <property type="entry name" value="Cysteine-rich domain"/>
    <property type="match status" value="2"/>
</dbReference>
<dbReference type="FunFam" id="3.30.505.10:FF:000100">
    <property type="entry name" value="phosphatidylinositol 3-kinase regulatory subunit gamma"/>
    <property type="match status" value="1"/>
</dbReference>
<dbReference type="Gene3D" id="1.10.287.1490">
    <property type="match status" value="1"/>
</dbReference>
<dbReference type="InterPro" id="IPR032498">
    <property type="entry name" value="PI3K_P85_iSH2"/>
</dbReference>
<dbReference type="AlphaFoldDB" id="A0AA88L9V5"/>
<evidence type="ECO:0000259" key="10">
    <source>
        <dbReference type="PROSITE" id="PS50002"/>
    </source>
</evidence>
<dbReference type="Gene3D" id="3.30.60.20">
    <property type="match status" value="2"/>
</dbReference>
<dbReference type="GO" id="GO:0048468">
    <property type="term" value="P:cell development"/>
    <property type="evidence" value="ECO:0007669"/>
    <property type="project" value="UniProtKB-ARBA"/>
</dbReference>
<dbReference type="PROSITE" id="PS50001">
    <property type="entry name" value="SH2"/>
    <property type="match status" value="2"/>
</dbReference>
<dbReference type="Gene3D" id="1.10.150.50">
    <property type="entry name" value="Transcription Factor, Ets-1"/>
    <property type="match status" value="1"/>
</dbReference>
<dbReference type="PRINTS" id="PR00678">
    <property type="entry name" value="PI3KINASEP85"/>
</dbReference>
<proteinExistence type="predicted"/>
<keyword evidence="7" id="KW-0175">Coiled coil</keyword>
<dbReference type="PROSITE" id="PS50002">
    <property type="entry name" value="SH3"/>
    <property type="match status" value="1"/>
</dbReference>
<feature type="domain" description="SH2" evidence="9">
    <location>
        <begin position="912"/>
        <end position="1005"/>
    </location>
</feature>
<evidence type="ECO:0000259" key="13">
    <source>
        <dbReference type="PROSITE" id="PS50238"/>
    </source>
</evidence>
<name>A0AA88L9V5_ARTSF</name>
<dbReference type="PROSITE" id="PS00479">
    <property type="entry name" value="ZF_DAG_PE_1"/>
    <property type="match status" value="1"/>
</dbReference>
<dbReference type="PRINTS" id="PR00401">
    <property type="entry name" value="SH2DOMAIN"/>
</dbReference>